<dbReference type="InterPro" id="IPR029526">
    <property type="entry name" value="PGBD"/>
</dbReference>
<gene>
    <name evidence="2" type="ORF">KUF71_012705</name>
</gene>
<comment type="caution">
    <text evidence="2">The sequence shown here is derived from an EMBL/GenBank/DDBJ whole genome shotgun (WGS) entry which is preliminary data.</text>
</comment>
<keyword evidence="3" id="KW-1185">Reference proteome</keyword>
<reference evidence="2" key="1">
    <citation type="submission" date="2021-07" db="EMBL/GenBank/DDBJ databases">
        <authorList>
            <person name="Catto M.A."/>
            <person name="Jacobson A."/>
            <person name="Kennedy G."/>
            <person name="Labadie P."/>
            <person name="Hunt B.G."/>
            <person name="Srinivasan R."/>
        </authorList>
    </citation>
    <scope>NUCLEOTIDE SEQUENCE</scope>
    <source>
        <strain evidence="2">PL_HMW_Pooled</strain>
        <tissue evidence="2">Head</tissue>
    </source>
</reference>
<protein>
    <submittedName>
        <fullName evidence="2">PiggyBac transposable element-derived protein 3</fullName>
    </submittedName>
</protein>
<organism evidence="2 3">
    <name type="scientific">Frankliniella fusca</name>
    <dbReference type="NCBI Taxonomy" id="407009"/>
    <lineage>
        <taxon>Eukaryota</taxon>
        <taxon>Metazoa</taxon>
        <taxon>Ecdysozoa</taxon>
        <taxon>Arthropoda</taxon>
        <taxon>Hexapoda</taxon>
        <taxon>Insecta</taxon>
        <taxon>Pterygota</taxon>
        <taxon>Neoptera</taxon>
        <taxon>Paraneoptera</taxon>
        <taxon>Thysanoptera</taxon>
        <taxon>Terebrantia</taxon>
        <taxon>Thripoidea</taxon>
        <taxon>Thripidae</taxon>
        <taxon>Frankliniella</taxon>
    </lineage>
</organism>
<proteinExistence type="predicted"/>
<feature type="domain" description="PiggyBac transposable element-derived protein" evidence="1">
    <location>
        <begin position="29"/>
        <end position="157"/>
    </location>
</feature>
<dbReference type="PANTHER" id="PTHR47272">
    <property type="entry name" value="DDE_TNP_1_7 DOMAIN-CONTAINING PROTEIN"/>
    <property type="match status" value="1"/>
</dbReference>
<evidence type="ECO:0000259" key="1">
    <source>
        <dbReference type="Pfam" id="PF13843"/>
    </source>
</evidence>
<sequence>MRKKCNEIPQESKFSIIDETMIPYKAGVSGLIYDFIIYTGESTFNEFNLSQTESSMGVGAKAVISLCKSINDPSSAFVYFDNWFTGLPLLLYLRNEMDIIALGTIRQNRTEQCPLSSDKDLLKNGRGSSCIRTSHEGTSIVKWADKKVVTLASTVAGIEPQTNVKSLIGYFIGLALVNGYFMYQREAEQLQLQPECKTSKDFRLQLFWKS</sequence>
<dbReference type="Pfam" id="PF13843">
    <property type="entry name" value="DDE_Tnp_1_7"/>
    <property type="match status" value="1"/>
</dbReference>
<name>A0AAE1HNJ3_9NEOP</name>
<evidence type="ECO:0000313" key="3">
    <source>
        <dbReference type="Proteomes" id="UP001219518"/>
    </source>
</evidence>
<dbReference type="AlphaFoldDB" id="A0AAE1HNJ3"/>
<accession>A0AAE1HNJ3</accession>
<dbReference type="EMBL" id="JAHWGI010001195">
    <property type="protein sequence ID" value="KAK3924572.1"/>
    <property type="molecule type" value="Genomic_DNA"/>
</dbReference>
<reference evidence="2" key="2">
    <citation type="journal article" date="2023" name="BMC Genomics">
        <title>Pest status, molecular evolution, and epigenetic factors derived from the genome assembly of Frankliniella fusca, a thysanopteran phytovirus vector.</title>
        <authorList>
            <person name="Catto M.A."/>
            <person name="Labadie P.E."/>
            <person name="Jacobson A.L."/>
            <person name="Kennedy G.G."/>
            <person name="Srinivasan R."/>
            <person name="Hunt B.G."/>
        </authorList>
    </citation>
    <scope>NUCLEOTIDE SEQUENCE</scope>
    <source>
        <strain evidence="2">PL_HMW_Pooled</strain>
    </source>
</reference>
<dbReference type="PANTHER" id="PTHR47272:SF1">
    <property type="entry name" value="PIGGYBAC TRANSPOSABLE ELEMENT-DERIVED PROTEIN 3-LIKE"/>
    <property type="match status" value="1"/>
</dbReference>
<evidence type="ECO:0000313" key="2">
    <source>
        <dbReference type="EMBL" id="KAK3924572.1"/>
    </source>
</evidence>
<dbReference type="Proteomes" id="UP001219518">
    <property type="component" value="Unassembled WGS sequence"/>
</dbReference>